<sequence length="29" mass="3038">MGASFGGMEALSFGGCVSEERVSDAHSYR</sequence>
<proteinExistence type="predicted"/>
<dbReference type="Proteomes" id="UP000572051">
    <property type="component" value="Unassembled WGS sequence"/>
</dbReference>
<name>A0A7Z0ENN2_9ACTN</name>
<dbReference type="EMBL" id="JACCFS010000001">
    <property type="protein sequence ID" value="NYJ35396.1"/>
    <property type="molecule type" value="Genomic_DNA"/>
</dbReference>
<dbReference type="AlphaFoldDB" id="A0A7Z0ENN2"/>
<gene>
    <name evidence="1" type="ORF">HNR10_003277</name>
</gene>
<evidence type="ECO:0000313" key="2">
    <source>
        <dbReference type="Proteomes" id="UP000572051"/>
    </source>
</evidence>
<protein>
    <submittedName>
        <fullName evidence="1">Uncharacterized protein</fullName>
    </submittedName>
</protein>
<evidence type="ECO:0000313" key="1">
    <source>
        <dbReference type="EMBL" id="NYJ35396.1"/>
    </source>
</evidence>
<organism evidence="1 2">
    <name type="scientific">Nocardiopsis aegyptia</name>
    <dbReference type="NCBI Taxonomy" id="220378"/>
    <lineage>
        <taxon>Bacteria</taxon>
        <taxon>Bacillati</taxon>
        <taxon>Actinomycetota</taxon>
        <taxon>Actinomycetes</taxon>
        <taxon>Streptosporangiales</taxon>
        <taxon>Nocardiopsidaceae</taxon>
        <taxon>Nocardiopsis</taxon>
    </lineage>
</organism>
<accession>A0A7Z0ENN2</accession>
<comment type="caution">
    <text evidence="1">The sequence shown here is derived from an EMBL/GenBank/DDBJ whole genome shotgun (WGS) entry which is preliminary data.</text>
</comment>
<reference evidence="1 2" key="1">
    <citation type="submission" date="2020-07" db="EMBL/GenBank/DDBJ databases">
        <title>Sequencing the genomes of 1000 actinobacteria strains.</title>
        <authorList>
            <person name="Klenk H.-P."/>
        </authorList>
    </citation>
    <scope>NUCLEOTIDE SEQUENCE [LARGE SCALE GENOMIC DNA]</scope>
    <source>
        <strain evidence="1 2">DSM 44442</strain>
    </source>
</reference>
<keyword evidence="2" id="KW-1185">Reference proteome</keyword>